<dbReference type="AlphaFoldDB" id="A0A0N7MM46"/>
<dbReference type="Proteomes" id="UP000236544">
    <property type="component" value="Unassembled WGS sequence"/>
</dbReference>
<name>A0A0N7MM46_9SACH</name>
<dbReference type="PANTHER" id="PTHR12196">
    <property type="entry name" value="DOMAIN OF UNKNOWN FUNCTION 71 DUF71 -CONTAINING PROTEIN"/>
    <property type="match status" value="1"/>
</dbReference>
<dbReference type="SUPFAM" id="SSF55298">
    <property type="entry name" value="YjgF-like"/>
    <property type="match status" value="2"/>
</dbReference>
<dbReference type="NCBIfam" id="TIGR00290">
    <property type="entry name" value="MJ0570_dom"/>
    <property type="match status" value="1"/>
</dbReference>
<sequence length="685" mass="76726">MKFIALVSGGKDSCYSVLHSIRQGHELVALGNLYPADESQQELDSFMFQTVGHNIVNLYEKCTGLPLFRRAIRPETSRNVALHYYPTDEDEIEDLLELLKEAKRKMPEIEAVNAGAILSSYQRTRVEDVCSRLGLVALSYLWQRDQQQLMTEMCSMSKMPSDGSSPKMDARIIKTAAVGLDDSHLGKSLPEVFPALQKLNRLYDVHICGEGGEFETMVFDAPFFINGYLEPKVMQIEGRNSSDGVFSSHMGAAYIERPNKSKMTKMLENLPVPPPLEEPWMEMLDEMSAIKFETNDKASTLSTQSSSLYSPEISNKRIGNLLYVSNIIPRKGFDVKEKAQDIFDQLSSILADQKLSPSQILASSLLLYNMSDFHQVNDVYSAFFQVEHVGPLPPSRACVGTNLIGKDNSIQLSVVIDLASQLDTIHSMSLNKSKGGLHVQGRSYWAPCNIGPYSQAIWNANDANKISYISGQIALIASSMQMSESLKEGVSKAVSQSVLSLRHFDTLKQTIGSPRQISMVCYVSQCYMAPIVAKTWDLYCQELASTSELWFHRESTDPRNLIIVKVSSLPREALCEWGGLTCSKFVAEEEDAEDVVLNHDIEENTRDTFKAVVHGNKHTRHYETLYVDSEDELHEILKSLPNSQVTLFCHPSNQHIYAKGVECVPVERVYDYKGKERLAGLSVTH</sequence>
<dbReference type="CDD" id="cd01994">
    <property type="entry name" value="AANH_PF0828-like"/>
    <property type="match status" value="1"/>
</dbReference>
<evidence type="ECO:0000313" key="9">
    <source>
        <dbReference type="Proteomes" id="UP000236544"/>
    </source>
</evidence>
<evidence type="ECO:0000256" key="5">
    <source>
        <dbReference type="ARBA" id="ARBA00048108"/>
    </source>
</evidence>
<keyword evidence="9" id="KW-1185">Reference proteome</keyword>
<evidence type="ECO:0000313" key="8">
    <source>
        <dbReference type="EMBL" id="CUS24078.1"/>
    </source>
</evidence>
<dbReference type="Gene3D" id="3.90.1490.10">
    <property type="entry name" value="putative n-type atp pyrophosphatase, domain 2"/>
    <property type="match status" value="1"/>
</dbReference>
<evidence type="ECO:0000256" key="3">
    <source>
        <dbReference type="ARBA" id="ARBA00029814"/>
    </source>
</evidence>
<evidence type="ECO:0000259" key="7">
    <source>
        <dbReference type="Pfam" id="PF01902"/>
    </source>
</evidence>
<evidence type="ECO:0000256" key="2">
    <source>
        <dbReference type="ARBA" id="ARBA00018426"/>
    </source>
</evidence>
<dbReference type="InterPro" id="IPR002761">
    <property type="entry name" value="Diphthami_syn_dom"/>
</dbReference>
<evidence type="ECO:0000256" key="4">
    <source>
        <dbReference type="ARBA" id="ARBA00031552"/>
    </source>
</evidence>
<proteinExistence type="predicted"/>
<dbReference type="Pfam" id="PF01902">
    <property type="entry name" value="Diphthami_syn_2"/>
    <property type="match status" value="1"/>
</dbReference>
<dbReference type="InterPro" id="IPR014729">
    <property type="entry name" value="Rossmann-like_a/b/a_fold"/>
</dbReference>
<dbReference type="CDD" id="cd06156">
    <property type="entry name" value="eu_AANH_C_2"/>
    <property type="match status" value="1"/>
</dbReference>
<dbReference type="InterPro" id="IPR006175">
    <property type="entry name" value="YjgF/YER057c/UK114"/>
</dbReference>
<feature type="domain" description="Diphthamide synthase" evidence="7">
    <location>
        <begin position="1"/>
        <end position="224"/>
    </location>
</feature>
<dbReference type="GO" id="GO:0017178">
    <property type="term" value="F:diphthine-ammonia ligase activity"/>
    <property type="evidence" value="ECO:0007669"/>
    <property type="project" value="UniProtKB-EC"/>
</dbReference>
<protein>
    <recommendedName>
        <fullName evidence="2">Diphthine--ammonia ligase</fullName>
        <ecNumber evidence="1">6.3.1.14</ecNumber>
    </recommendedName>
    <alternativeName>
        <fullName evidence="3">Diphthamide synthase</fullName>
    </alternativeName>
    <alternativeName>
        <fullName evidence="4">Diphthamide synthetase</fullName>
    </alternativeName>
</protein>
<dbReference type="Gene3D" id="3.40.50.620">
    <property type="entry name" value="HUPs"/>
    <property type="match status" value="1"/>
</dbReference>
<evidence type="ECO:0000256" key="6">
    <source>
        <dbReference type="SAM" id="Coils"/>
    </source>
</evidence>
<dbReference type="FunFam" id="3.40.50.620:FF:000145">
    <property type="entry name" value="ATP-binding domain containing protein"/>
    <property type="match status" value="1"/>
</dbReference>
<dbReference type="InterPro" id="IPR035959">
    <property type="entry name" value="RutC-like_sf"/>
</dbReference>
<dbReference type="Gene3D" id="3.30.1330.40">
    <property type="entry name" value="RutC-like"/>
    <property type="match status" value="2"/>
</dbReference>
<dbReference type="CDD" id="cd06155">
    <property type="entry name" value="eu_AANH_C_1"/>
    <property type="match status" value="1"/>
</dbReference>
<dbReference type="Pfam" id="PF01042">
    <property type="entry name" value="Ribonuc_L-PSP"/>
    <property type="match status" value="1"/>
</dbReference>
<feature type="coiled-coil region" evidence="6">
    <location>
        <begin position="85"/>
        <end position="112"/>
    </location>
</feature>
<dbReference type="SUPFAM" id="SSF52402">
    <property type="entry name" value="Adenine nucleotide alpha hydrolases-like"/>
    <property type="match status" value="1"/>
</dbReference>
<accession>A0A0N7MM46</accession>
<organism evidence="8 9">
    <name type="scientific">Lachancea quebecensis</name>
    <dbReference type="NCBI Taxonomy" id="1654605"/>
    <lineage>
        <taxon>Eukaryota</taxon>
        <taxon>Fungi</taxon>
        <taxon>Dikarya</taxon>
        <taxon>Ascomycota</taxon>
        <taxon>Saccharomycotina</taxon>
        <taxon>Saccharomycetes</taxon>
        <taxon>Saccharomycetales</taxon>
        <taxon>Saccharomycetaceae</taxon>
        <taxon>Lachancea</taxon>
    </lineage>
</organism>
<keyword evidence="6" id="KW-0175">Coiled coil</keyword>
<dbReference type="GO" id="GO:0017183">
    <property type="term" value="P:protein histidyl modification to diphthamide"/>
    <property type="evidence" value="ECO:0007669"/>
    <property type="project" value="TreeGrafter"/>
</dbReference>
<comment type="catalytic activity">
    <reaction evidence="5">
        <text>diphthine-[translation elongation factor 2] + NH4(+) + ATP = diphthamide-[translation elongation factor 2] + AMP + diphosphate + H(+)</text>
        <dbReference type="Rhea" id="RHEA:19753"/>
        <dbReference type="Rhea" id="RHEA-COMP:10172"/>
        <dbReference type="Rhea" id="RHEA-COMP:10174"/>
        <dbReference type="ChEBI" id="CHEBI:15378"/>
        <dbReference type="ChEBI" id="CHEBI:16692"/>
        <dbReference type="ChEBI" id="CHEBI:28938"/>
        <dbReference type="ChEBI" id="CHEBI:30616"/>
        <dbReference type="ChEBI" id="CHEBI:33019"/>
        <dbReference type="ChEBI" id="CHEBI:82696"/>
        <dbReference type="ChEBI" id="CHEBI:456215"/>
        <dbReference type="EC" id="6.3.1.14"/>
    </reaction>
</comment>
<dbReference type="EC" id="6.3.1.14" evidence="1"/>
<dbReference type="EMBL" id="LN890566">
    <property type="protein sequence ID" value="CUS24078.1"/>
    <property type="molecule type" value="Genomic_DNA"/>
</dbReference>
<dbReference type="OrthoDB" id="686384at2759"/>
<evidence type="ECO:0000256" key="1">
    <source>
        <dbReference type="ARBA" id="ARBA00012089"/>
    </source>
</evidence>
<reference evidence="9" key="1">
    <citation type="submission" date="2015-10" db="EMBL/GenBank/DDBJ databases">
        <authorList>
            <person name="Devillers H."/>
        </authorList>
    </citation>
    <scope>NUCLEOTIDE SEQUENCE [LARGE SCALE GENOMIC DNA]</scope>
</reference>
<dbReference type="PANTHER" id="PTHR12196:SF2">
    <property type="entry name" value="DIPHTHINE--AMMONIA LIGASE"/>
    <property type="match status" value="1"/>
</dbReference>
<gene>
    <name evidence="8" type="ORF">LAQU0_S13e02784g</name>
</gene>
<dbReference type="InterPro" id="IPR030662">
    <property type="entry name" value="DPH6/MJ0570"/>
</dbReference>